<accession>T1KS67</accession>
<keyword evidence="4" id="KW-0732">Signal</keyword>
<evidence type="ECO:0008006" key="21">
    <source>
        <dbReference type="Google" id="ProtNLM"/>
    </source>
</evidence>
<dbReference type="HOGENOM" id="CLU_001038_4_0_1"/>
<sequence>MFCSPSWPSLTNAAIYTSLSFSLSLSLAFTLLISVHSLTESDLPLISPPLSSLPLISSISSSSLISPSPSSPSSSPSSPTTTVTTTATISVPSLLSTFDELIVDPGKSVSLKCEATGSPMPTITWKQDGLPIINNERFRLADFVVTSPQRRLISYVNISSISVPDGGFYTCVAANRVASASHSARIHVKGDPYVKPIKDIHVTLGSTVIVNCPYSGYPIDSIFWSKGPTRLPSNRRQEIFSNGSLVIHDVQKSVDDGSYTCQASNGIKTSAQKINIIITAGPMIDPFKFPESIQEGMRARLVCTVIQGDPPFVFQWFKNDELIESPINNIGIRTDEFSSDLTFARVSPRHNGNYTCIVSNSVASDSHTALLNVDVPPYWKVEPVDVSVVSGQNIMIDCLAEGSPQPIITWERALPRTFTTIASGSHFEVYANGSLLIKTVEPDDGGLYLCQASNSIGPGLSKVVTLTVHTHPQFVTKFRSETVRLSDDIELSCDARGDSPMTIEWLHDKQPLEKDVRFTIRNQTWPKRLVSSLRIESARRRDSALFTCLVSNSYGKDETNIRLIVQEPPESPKDLRVLEQRSREAKLTWSQSFNGNSEINRFWITCHPKDYSSGEFSSFGHLNMSVDNLSIEEGPIYIVRDLRPATTYVCSVKSENDVGLSKSSNTVEFKTEEQAPEGPPLNLKAKPNDSRSVKVTWNPPARKLWNGKLKGYYIGYKISGSDEQYLYKTLEIVKEDERLNEVTLSSLKPFTSYDIIVQVYNSMGTGPRSDPITVTTFEDVPSKEPNSVSCSIISSESISVTWESPPISTINGVLLGYKVIYRPLGGDVSRMKKETTIENEIVLKNLLKHTNYSIEVVPYTRKGEGIASRVTYCRTADDVPGPPAAIKVIISSADSVIVTWKDPIDRNGVITKYAVYWRELNNNRTKSSVTVPKSRTLALLSSRYRWPEPSPQYKITSLKGFSAYEIWVTAFTRKGEGESTPRVTQIPIENVPARILEWNETFIINGAEVTPIVLGCHSVGAEPFQRTWSRDNSEENLNIEADGSLLIQEIPEESSNYTCYVSNEFGNDFVVYHLDRVSATDKNLKVQVISTSHTSAQISFYRESITNVDSTRDFELNYRIIGWNVHDWQIKPIFRVPPGNHTVLLDNLLCGTLYKLFMTDLTTGAKSDTLTFQTQGSAPIAPKKEDIIKVVGNSSIYIYPSVWDQTLGCPITKMLIEYRSSTHHTWKMVSTPSLPNPEPIHIPNLTPKSTYSIRITAQTRGSPSTMAEYDVRLGLEDKELFTLGSSFQRGLIVDTTTLISFLSSLVVLVTGCFAIACLIIYRRHTTLSGKPRASHYRRQSSTSCAPSSNEGDGTSDKRSSALRSDQTSTDLLIKKNQSLASIQSSKESSVIASKKVPALKSMRSNASNNSISAGANSNISGSGTGLSGAGGVLGASSVNNSSGKLDPSRGPPYPSKSPIRGRLPQVRIPTKQLEEIEKDLSNEYDEITPYATFRLTGDDDGNPEEEFKTFSVHIGEPGYMYKANVDAAPTTSRDYKTCGSSKSRDYLFGVMPAQSVTSGSSAQDELLYAYEYGRRYQLNHPGVMYYDDEEDQDDTLDDTPTDPGIRQFTKSPPKPNEKRQAACLTPGLGSSDSSDGTGGEGEDVSSDSCSSADSSCVTPINPVHLMHAYRDSNFRPSSFNQLPDKFDKKVSTPTAEEQGSFKIGLSSDEDELPVVKRVNKRQQLSSVASASSTPVVGSTSTPQAPVLPRHRSSGRPHRIRNKRQLRSKSKSDEIEC</sequence>
<dbReference type="InterPro" id="IPR013151">
    <property type="entry name" value="Immunoglobulin_dom"/>
</dbReference>
<evidence type="ECO:0000256" key="10">
    <source>
        <dbReference type="ARBA" id="ARBA00023136"/>
    </source>
</evidence>
<feature type="region of interest" description="Disordered" evidence="15">
    <location>
        <begin position="1585"/>
        <end position="1655"/>
    </location>
</feature>
<evidence type="ECO:0000256" key="6">
    <source>
        <dbReference type="ARBA" id="ARBA00022889"/>
    </source>
</evidence>
<keyword evidence="11" id="KW-1015">Disulfide bond</keyword>
<dbReference type="FunFam" id="2.60.40.10:FF:000719">
    <property type="entry name" value="nephrin isoform X1"/>
    <property type="match status" value="1"/>
</dbReference>
<evidence type="ECO:0000256" key="3">
    <source>
        <dbReference type="ARBA" id="ARBA00022692"/>
    </source>
</evidence>
<protein>
    <recommendedName>
        <fullName evidence="21">Down syndrome cell adhesion molecule</fullName>
    </recommendedName>
</protein>
<feature type="region of interest" description="Disordered" evidence="15">
    <location>
        <begin position="1722"/>
        <end position="1776"/>
    </location>
</feature>
<evidence type="ECO:0000256" key="4">
    <source>
        <dbReference type="ARBA" id="ARBA00022729"/>
    </source>
</evidence>
<dbReference type="FunFam" id="2.60.40.10:FF:000120">
    <property type="entry name" value="Down syndrome cell adhesion molecule like 1"/>
    <property type="match status" value="1"/>
</dbReference>
<evidence type="ECO:0000313" key="20">
    <source>
        <dbReference type="Proteomes" id="UP000015104"/>
    </source>
</evidence>
<evidence type="ECO:0000256" key="11">
    <source>
        <dbReference type="ARBA" id="ARBA00023157"/>
    </source>
</evidence>
<feature type="compositionally biased region" description="Polar residues" evidence="15">
    <location>
        <begin position="1339"/>
        <end position="1352"/>
    </location>
</feature>
<dbReference type="GO" id="GO:0007416">
    <property type="term" value="P:synapse assembly"/>
    <property type="evidence" value="ECO:0007669"/>
    <property type="project" value="TreeGrafter"/>
</dbReference>
<reference evidence="19" key="2">
    <citation type="submission" date="2015-06" db="UniProtKB">
        <authorList>
            <consortium name="EnsemblMetazoa"/>
        </authorList>
    </citation>
    <scope>IDENTIFICATION</scope>
</reference>
<dbReference type="EMBL" id="CAEY01000422">
    <property type="status" value="NOT_ANNOTATED_CDS"/>
    <property type="molecule type" value="Genomic_DNA"/>
</dbReference>
<dbReference type="PANTHER" id="PTHR13817:SF166">
    <property type="entry name" value="NEURONAL IGCAM-RELATED"/>
    <property type="match status" value="1"/>
</dbReference>
<dbReference type="InterPro" id="IPR003598">
    <property type="entry name" value="Ig_sub2"/>
</dbReference>
<keyword evidence="10 16" id="KW-0472">Membrane</keyword>
<dbReference type="InterPro" id="IPR003599">
    <property type="entry name" value="Ig_sub"/>
</dbReference>
<dbReference type="EnsemblMetazoa" id="tetur19g02050.1">
    <property type="protein sequence ID" value="tetur19g02050.1"/>
    <property type="gene ID" value="tetur19g02050"/>
</dbReference>
<dbReference type="GO" id="GO:0045202">
    <property type="term" value="C:synapse"/>
    <property type="evidence" value="ECO:0007669"/>
    <property type="project" value="UniProtKB-SubCell"/>
</dbReference>
<keyword evidence="13" id="KW-0393">Immunoglobulin domain</keyword>
<dbReference type="SUPFAM" id="SSF48726">
    <property type="entry name" value="Immunoglobulin"/>
    <property type="match status" value="6"/>
</dbReference>
<dbReference type="Proteomes" id="UP000015104">
    <property type="component" value="Unassembled WGS sequence"/>
</dbReference>
<dbReference type="GO" id="GO:0007156">
    <property type="term" value="P:homophilic cell adhesion via plasma membrane adhesion molecules"/>
    <property type="evidence" value="ECO:0007669"/>
    <property type="project" value="TreeGrafter"/>
</dbReference>
<dbReference type="STRING" id="32264.T1KS67"/>
<feature type="domain" description="Fibronectin type-III" evidence="18">
    <location>
        <begin position="1181"/>
        <end position="1277"/>
    </location>
</feature>
<feature type="region of interest" description="Disordered" evidence="15">
    <location>
        <begin position="1330"/>
        <end position="1367"/>
    </location>
</feature>
<dbReference type="PROSITE" id="PS50853">
    <property type="entry name" value="FN3"/>
    <property type="match status" value="5"/>
</dbReference>
<feature type="compositionally biased region" description="Low complexity" evidence="15">
    <location>
        <begin position="1725"/>
        <end position="1742"/>
    </location>
</feature>
<evidence type="ECO:0000256" key="8">
    <source>
        <dbReference type="ARBA" id="ARBA00022989"/>
    </source>
</evidence>
<evidence type="ECO:0000256" key="14">
    <source>
        <dbReference type="ARBA" id="ARBA00034103"/>
    </source>
</evidence>
<dbReference type="InterPro" id="IPR003961">
    <property type="entry name" value="FN3_dom"/>
</dbReference>
<evidence type="ECO:0000256" key="2">
    <source>
        <dbReference type="ARBA" id="ARBA00022475"/>
    </source>
</evidence>
<dbReference type="GO" id="GO:0030154">
    <property type="term" value="P:cell differentiation"/>
    <property type="evidence" value="ECO:0007669"/>
    <property type="project" value="UniProtKB-ARBA"/>
</dbReference>
<dbReference type="eggNOG" id="KOG3510">
    <property type="taxonomic scope" value="Eukaryota"/>
</dbReference>
<keyword evidence="8 16" id="KW-1133">Transmembrane helix</keyword>
<keyword evidence="20" id="KW-1185">Reference proteome</keyword>
<comment type="subcellular location">
    <subcellularLocation>
        <location evidence="1">Cell membrane</location>
        <topology evidence="1">Single-pass type I membrane protein</topology>
    </subcellularLocation>
    <subcellularLocation>
        <location evidence="14">Synapse</location>
    </subcellularLocation>
</comment>
<evidence type="ECO:0000259" key="18">
    <source>
        <dbReference type="PROSITE" id="PS50853"/>
    </source>
</evidence>
<evidence type="ECO:0000256" key="7">
    <source>
        <dbReference type="ARBA" id="ARBA00022902"/>
    </source>
</evidence>
<dbReference type="SMART" id="SM00408">
    <property type="entry name" value="IGc2"/>
    <property type="match status" value="6"/>
</dbReference>
<keyword evidence="12" id="KW-0325">Glycoprotein</keyword>
<keyword evidence="3 16" id="KW-0812">Transmembrane</keyword>
<dbReference type="FunFam" id="2.60.40.10:FF:000104">
    <property type="entry name" value="Down syndrome cell adhesion molecule b"/>
    <property type="match status" value="1"/>
</dbReference>
<dbReference type="FunFam" id="2.60.40.10:FF:000333">
    <property type="entry name" value="Down syndrome cell adhesion molecule"/>
    <property type="match status" value="1"/>
</dbReference>
<name>T1KS67_TETUR</name>
<keyword evidence="7" id="KW-0524">Neurogenesis</keyword>
<dbReference type="GO" id="GO:0005886">
    <property type="term" value="C:plasma membrane"/>
    <property type="evidence" value="ECO:0007669"/>
    <property type="project" value="UniProtKB-SubCell"/>
</dbReference>
<feature type="domain" description="Ig-like" evidence="17">
    <location>
        <begin position="192"/>
        <end position="279"/>
    </location>
</feature>
<evidence type="ECO:0000256" key="13">
    <source>
        <dbReference type="ARBA" id="ARBA00023319"/>
    </source>
</evidence>
<organism evidence="19 20">
    <name type="scientific">Tetranychus urticae</name>
    <name type="common">Two-spotted spider mite</name>
    <dbReference type="NCBI Taxonomy" id="32264"/>
    <lineage>
        <taxon>Eukaryota</taxon>
        <taxon>Metazoa</taxon>
        <taxon>Ecdysozoa</taxon>
        <taxon>Arthropoda</taxon>
        <taxon>Chelicerata</taxon>
        <taxon>Arachnida</taxon>
        <taxon>Acari</taxon>
        <taxon>Acariformes</taxon>
        <taxon>Trombidiformes</taxon>
        <taxon>Prostigmata</taxon>
        <taxon>Eleutherengona</taxon>
        <taxon>Raphignathae</taxon>
        <taxon>Tetranychoidea</taxon>
        <taxon>Tetranychidae</taxon>
        <taxon>Tetranychus</taxon>
    </lineage>
</organism>
<dbReference type="InterPro" id="IPR007110">
    <property type="entry name" value="Ig-like_dom"/>
</dbReference>
<feature type="transmembrane region" description="Helical" evidence="16">
    <location>
        <begin position="14"/>
        <end position="33"/>
    </location>
</feature>
<dbReference type="InterPro" id="IPR036179">
    <property type="entry name" value="Ig-like_dom_sf"/>
</dbReference>
<feature type="domain" description="Fibronectin type-III" evidence="18">
    <location>
        <begin position="784"/>
        <end position="878"/>
    </location>
</feature>
<feature type="domain" description="Fibronectin type-III" evidence="18">
    <location>
        <begin position="882"/>
        <end position="993"/>
    </location>
</feature>
<dbReference type="InterPro" id="IPR013098">
    <property type="entry name" value="Ig_I-set"/>
</dbReference>
<dbReference type="Pfam" id="PF13927">
    <property type="entry name" value="Ig_3"/>
    <property type="match status" value="3"/>
</dbReference>
<dbReference type="CDD" id="cd00063">
    <property type="entry name" value="FN3"/>
    <property type="match status" value="5"/>
</dbReference>
<dbReference type="PROSITE" id="PS50835">
    <property type="entry name" value="IG_LIKE"/>
    <property type="match status" value="6"/>
</dbReference>
<feature type="transmembrane region" description="Helical" evidence="16">
    <location>
        <begin position="1298"/>
        <end position="1321"/>
    </location>
</feature>
<dbReference type="InterPro" id="IPR013783">
    <property type="entry name" value="Ig-like_fold"/>
</dbReference>
<dbReference type="SMART" id="SM00060">
    <property type="entry name" value="FN3"/>
    <property type="match status" value="5"/>
</dbReference>
<evidence type="ECO:0000256" key="9">
    <source>
        <dbReference type="ARBA" id="ARBA00023018"/>
    </source>
</evidence>
<feature type="compositionally biased region" description="Acidic residues" evidence="15">
    <location>
        <begin position="1586"/>
        <end position="1600"/>
    </location>
</feature>
<dbReference type="InterPro" id="IPR036116">
    <property type="entry name" value="FN3_sf"/>
</dbReference>
<evidence type="ECO:0000259" key="17">
    <source>
        <dbReference type="PROSITE" id="PS50835"/>
    </source>
</evidence>
<evidence type="ECO:0000256" key="16">
    <source>
        <dbReference type="SAM" id="Phobius"/>
    </source>
</evidence>
<feature type="domain" description="Ig-like" evidence="17">
    <location>
        <begin position="472"/>
        <end position="562"/>
    </location>
</feature>
<keyword evidence="6" id="KW-0130">Cell adhesion</keyword>
<reference evidence="20" key="1">
    <citation type="submission" date="2011-08" db="EMBL/GenBank/DDBJ databases">
        <authorList>
            <person name="Rombauts S."/>
        </authorList>
    </citation>
    <scope>NUCLEOTIDE SEQUENCE</scope>
    <source>
        <strain evidence="20">London</strain>
    </source>
</reference>
<keyword evidence="2" id="KW-1003">Cell membrane</keyword>
<keyword evidence="5" id="KW-0677">Repeat</keyword>
<feature type="compositionally biased region" description="Low complexity" evidence="15">
    <location>
        <begin position="1646"/>
        <end position="1655"/>
    </location>
</feature>
<dbReference type="Gene3D" id="2.60.40.10">
    <property type="entry name" value="Immunoglobulins"/>
    <property type="match status" value="11"/>
</dbReference>
<dbReference type="Pfam" id="PF00047">
    <property type="entry name" value="ig"/>
    <property type="match status" value="1"/>
</dbReference>
<feature type="domain" description="Ig-like" evidence="17">
    <location>
        <begin position="282"/>
        <end position="372"/>
    </location>
</feature>
<dbReference type="InterPro" id="IPR050964">
    <property type="entry name" value="Striated_Muscle_Regulatory"/>
</dbReference>
<dbReference type="GO" id="GO:0009653">
    <property type="term" value="P:anatomical structure morphogenesis"/>
    <property type="evidence" value="ECO:0007669"/>
    <property type="project" value="UniProtKB-ARBA"/>
</dbReference>
<proteinExistence type="predicted"/>
<dbReference type="FunFam" id="2.60.40.10:FF:000093">
    <property type="entry name" value="Down syndrome cell adhesion molecule, isoform B"/>
    <property type="match status" value="1"/>
</dbReference>
<dbReference type="FunFam" id="2.60.40.10:FF:000017">
    <property type="entry name" value="Down syndrome cell adhesion molecule b"/>
    <property type="match status" value="1"/>
</dbReference>
<dbReference type="CDD" id="cd00096">
    <property type="entry name" value="Ig"/>
    <property type="match status" value="1"/>
</dbReference>
<dbReference type="Pfam" id="PF07679">
    <property type="entry name" value="I-set"/>
    <property type="match status" value="2"/>
</dbReference>
<evidence type="ECO:0000256" key="5">
    <source>
        <dbReference type="ARBA" id="ARBA00022737"/>
    </source>
</evidence>
<dbReference type="PANTHER" id="PTHR13817">
    <property type="entry name" value="TITIN"/>
    <property type="match status" value="1"/>
</dbReference>
<dbReference type="Pfam" id="PF00041">
    <property type="entry name" value="fn3"/>
    <property type="match status" value="4"/>
</dbReference>
<dbReference type="SMART" id="SM00409">
    <property type="entry name" value="IG"/>
    <property type="match status" value="5"/>
</dbReference>
<evidence type="ECO:0000256" key="1">
    <source>
        <dbReference type="ARBA" id="ARBA00004251"/>
    </source>
</evidence>
<feature type="domain" description="Ig-like" evidence="17">
    <location>
        <begin position="377"/>
        <end position="467"/>
    </location>
</feature>
<feature type="domain" description="Ig-like" evidence="17">
    <location>
        <begin position="981"/>
        <end position="1078"/>
    </location>
</feature>
<feature type="region of interest" description="Disordered" evidence="15">
    <location>
        <begin position="662"/>
        <end position="693"/>
    </location>
</feature>
<evidence type="ECO:0000256" key="12">
    <source>
        <dbReference type="ARBA" id="ARBA00023180"/>
    </source>
</evidence>
<keyword evidence="9" id="KW-0770">Synapse</keyword>
<feature type="domain" description="Ig-like" evidence="17">
    <location>
        <begin position="92"/>
        <end position="187"/>
    </location>
</feature>
<dbReference type="SUPFAM" id="SSF49265">
    <property type="entry name" value="Fibronectin type III"/>
    <property type="match status" value="3"/>
</dbReference>
<feature type="region of interest" description="Disordered" evidence="15">
    <location>
        <begin position="1685"/>
        <end position="1708"/>
    </location>
</feature>
<feature type="compositionally biased region" description="Basic residues" evidence="15">
    <location>
        <begin position="1748"/>
        <end position="1768"/>
    </location>
</feature>
<feature type="domain" description="Fibronectin type-III" evidence="18">
    <location>
        <begin position="679"/>
        <end position="779"/>
    </location>
</feature>
<feature type="domain" description="Fibronectin type-III" evidence="18">
    <location>
        <begin position="571"/>
        <end position="674"/>
    </location>
</feature>
<evidence type="ECO:0000313" key="19">
    <source>
        <dbReference type="EnsemblMetazoa" id="tetur19g02050.1"/>
    </source>
</evidence>
<feature type="region of interest" description="Disordered" evidence="15">
    <location>
        <begin position="1437"/>
        <end position="1463"/>
    </location>
</feature>
<evidence type="ECO:0000256" key="15">
    <source>
        <dbReference type="SAM" id="MobiDB-lite"/>
    </source>
</evidence>